<dbReference type="InParanoid" id="Q4UAS5"/>
<dbReference type="AlphaFoldDB" id="Q4UAS5"/>
<reference evidence="1 2" key="1">
    <citation type="journal article" date="2005" name="Science">
        <title>Genome of the host-cell transforming parasite Theileria annulata compared with T. parva.</title>
        <authorList>
            <person name="Pain A."/>
            <person name="Renauld H."/>
            <person name="Berriman M."/>
            <person name="Murphy L."/>
            <person name="Yeats C.A."/>
            <person name="Weir W."/>
            <person name="Kerhornou A."/>
            <person name="Aslett M."/>
            <person name="Bishop R."/>
            <person name="Bouchier C."/>
            <person name="Cochet M."/>
            <person name="Coulson R.M.R."/>
            <person name="Cronin A."/>
            <person name="de Villiers E.P."/>
            <person name="Fraser A."/>
            <person name="Fosker N."/>
            <person name="Gardner M."/>
            <person name="Goble A."/>
            <person name="Griffiths-Jones S."/>
            <person name="Harris D.E."/>
            <person name="Katzer F."/>
            <person name="Larke N."/>
            <person name="Lord A."/>
            <person name="Maser P."/>
            <person name="McKellar S."/>
            <person name="Mooney P."/>
            <person name="Morton F."/>
            <person name="Nene V."/>
            <person name="O'Neil S."/>
            <person name="Price C."/>
            <person name="Quail M.A."/>
            <person name="Rabbinowitsch E."/>
            <person name="Rawlings N.D."/>
            <person name="Rutter S."/>
            <person name="Saunders D."/>
            <person name="Seeger K."/>
            <person name="Shah T."/>
            <person name="Squares R."/>
            <person name="Squares S."/>
            <person name="Tivey A."/>
            <person name="Walker A.R."/>
            <person name="Woodward J."/>
            <person name="Dobbelaere D.A.E."/>
            <person name="Langsley G."/>
            <person name="Rajandream M.A."/>
            <person name="McKeever D."/>
            <person name="Shiels B."/>
            <person name="Tait A."/>
            <person name="Barrell B.G."/>
            <person name="Hall N."/>
        </authorList>
    </citation>
    <scope>NUCLEOTIDE SEQUENCE [LARGE SCALE GENOMIC DNA]</scope>
    <source>
        <strain evidence="2">Ankara</strain>
    </source>
</reference>
<dbReference type="GeneID" id="3864690"/>
<gene>
    <name evidence="1" type="ORF">TA05525</name>
</gene>
<proteinExistence type="predicted"/>
<evidence type="ECO:0000313" key="2">
    <source>
        <dbReference type="Proteomes" id="UP000001950"/>
    </source>
</evidence>
<dbReference type="Proteomes" id="UP000001950">
    <property type="component" value="Chromosome 3"/>
</dbReference>
<accession>Q4UAS5</accession>
<keyword evidence="2" id="KW-1185">Reference proteome</keyword>
<protein>
    <submittedName>
        <fullName evidence="1">SfiI-subtelomeric related protein family member, putative</fullName>
    </submittedName>
</protein>
<name>Q4UAS5_THEAN</name>
<dbReference type="KEGG" id="tan:TA05525"/>
<dbReference type="InterPro" id="IPR007480">
    <property type="entry name" value="DUF529"/>
</dbReference>
<dbReference type="OrthoDB" id="10555857at2759"/>
<sequence length="110" mass="12475">MTNHMLSLFHLDGEWKDITSDRHDVTMLKFFGEGDVELTSSDYSVSIVDLSFTYLFNDGINCKKVKLGDDEVWKHTDDDKFAEIKSFSLGLCSKSFLVKNQPGKSVSQSQ</sequence>
<organism evidence="1 2">
    <name type="scientific">Theileria annulata</name>
    <dbReference type="NCBI Taxonomy" id="5874"/>
    <lineage>
        <taxon>Eukaryota</taxon>
        <taxon>Sar</taxon>
        <taxon>Alveolata</taxon>
        <taxon>Apicomplexa</taxon>
        <taxon>Aconoidasida</taxon>
        <taxon>Piroplasmida</taxon>
        <taxon>Theileriidae</taxon>
        <taxon>Theileria</taxon>
    </lineage>
</organism>
<evidence type="ECO:0000313" key="1">
    <source>
        <dbReference type="EMBL" id="CAI76076.1"/>
    </source>
</evidence>
<dbReference type="EMBL" id="CR940352">
    <property type="protein sequence ID" value="CAI76076.1"/>
    <property type="molecule type" value="Genomic_DNA"/>
</dbReference>
<dbReference type="RefSeq" id="XP_955552.1">
    <property type="nucleotide sequence ID" value="XM_950459.1"/>
</dbReference>
<dbReference type="VEuPathDB" id="PiroplasmaDB:TA05525"/>
<dbReference type="Pfam" id="PF04385">
    <property type="entry name" value="FAINT"/>
    <property type="match status" value="1"/>
</dbReference>